<evidence type="ECO:0000313" key="8">
    <source>
        <dbReference type="Proteomes" id="UP000533637"/>
    </source>
</evidence>
<feature type="domain" description="RNA polymerase sigma-70 region 2" evidence="5">
    <location>
        <begin position="12"/>
        <end position="75"/>
    </location>
</feature>
<dbReference type="SUPFAM" id="SSF88946">
    <property type="entry name" value="Sigma2 domain of RNA polymerase sigma factors"/>
    <property type="match status" value="1"/>
</dbReference>
<dbReference type="RefSeq" id="WP_122373965.1">
    <property type="nucleotide sequence ID" value="NZ_BMPB01000012.1"/>
</dbReference>
<dbReference type="InterPro" id="IPR013324">
    <property type="entry name" value="RNA_pol_sigma_r3/r4-like"/>
</dbReference>
<dbReference type="Gene3D" id="1.10.1740.10">
    <property type="match status" value="1"/>
</dbReference>
<gene>
    <name evidence="7" type="ORF">GGQ57_002480</name>
</gene>
<organism evidence="7 8">
    <name type="scientific">Parabacteroides faecis</name>
    <dbReference type="NCBI Taxonomy" id="1217282"/>
    <lineage>
        <taxon>Bacteria</taxon>
        <taxon>Pseudomonadati</taxon>
        <taxon>Bacteroidota</taxon>
        <taxon>Bacteroidia</taxon>
        <taxon>Bacteroidales</taxon>
        <taxon>Tannerellaceae</taxon>
        <taxon>Parabacteroides</taxon>
    </lineage>
</organism>
<keyword evidence="2" id="KW-0805">Transcription regulation</keyword>
<dbReference type="PANTHER" id="PTHR43133:SF46">
    <property type="entry name" value="RNA POLYMERASE SIGMA-70 FACTOR ECF SUBFAMILY"/>
    <property type="match status" value="1"/>
</dbReference>
<dbReference type="PANTHER" id="PTHR43133">
    <property type="entry name" value="RNA POLYMERASE ECF-TYPE SIGMA FACTO"/>
    <property type="match status" value="1"/>
</dbReference>
<dbReference type="InterPro" id="IPR014284">
    <property type="entry name" value="RNA_pol_sigma-70_dom"/>
</dbReference>
<protein>
    <submittedName>
        <fullName evidence="7">RNA polymerase sigma factor (Sigma-70 family)</fullName>
    </submittedName>
</protein>
<evidence type="ECO:0000256" key="1">
    <source>
        <dbReference type="ARBA" id="ARBA00010641"/>
    </source>
</evidence>
<dbReference type="EMBL" id="JACHOC010000004">
    <property type="protein sequence ID" value="MBB4622580.1"/>
    <property type="molecule type" value="Genomic_DNA"/>
</dbReference>
<keyword evidence="8" id="KW-1185">Reference proteome</keyword>
<comment type="caution">
    <text evidence="7">The sequence shown here is derived from an EMBL/GenBank/DDBJ whole genome shotgun (WGS) entry which is preliminary data.</text>
</comment>
<dbReference type="InterPro" id="IPR036388">
    <property type="entry name" value="WH-like_DNA-bd_sf"/>
</dbReference>
<dbReference type="CDD" id="cd06171">
    <property type="entry name" value="Sigma70_r4"/>
    <property type="match status" value="1"/>
</dbReference>
<keyword evidence="4" id="KW-0804">Transcription</keyword>
<dbReference type="Pfam" id="PF08281">
    <property type="entry name" value="Sigma70_r4_2"/>
    <property type="match status" value="1"/>
</dbReference>
<dbReference type="InterPro" id="IPR039425">
    <property type="entry name" value="RNA_pol_sigma-70-like"/>
</dbReference>
<evidence type="ECO:0000313" key="7">
    <source>
        <dbReference type="EMBL" id="MBB4622580.1"/>
    </source>
</evidence>
<comment type="similarity">
    <text evidence="1">Belongs to the sigma-70 factor family. ECF subfamily.</text>
</comment>
<evidence type="ECO:0000259" key="5">
    <source>
        <dbReference type="Pfam" id="PF04542"/>
    </source>
</evidence>
<evidence type="ECO:0000256" key="4">
    <source>
        <dbReference type="ARBA" id="ARBA00023163"/>
    </source>
</evidence>
<dbReference type="InterPro" id="IPR013325">
    <property type="entry name" value="RNA_pol_sigma_r2"/>
</dbReference>
<proteinExistence type="inferred from homology"/>
<evidence type="ECO:0000259" key="6">
    <source>
        <dbReference type="Pfam" id="PF08281"/>
    </source>
</evidence>
<dbReference type="SUPFAM" id="SSF88659">
    <property type="entry name" value="Sigma3 and sigma4 domains of RNA polymerase sigma factors"/>
    <property type="match status" value="1"/>
</dbReference>
<feature type="domain" description="RNA polymerase sigma factor 70 region 4 type 2" evidence="6">
    <location>
        <begin position="111"/>
        <end position="163"/>
    </location>
</feature>
<dbReference type="NCBIfam" id="TIGR02937">
    <property type="entry name" value="sigma70-ECF"/>
    <property type="match status" value="1"/>
</dbReference>
<name>A0ABR6KM61_9BACT</name>
<accession>A0ABR6KM61</accession>
<dbReference type="Proteomes" id="UP000533637">
    <property type="component" value="Unassembled WGS sequence"/>
</dbReference>
<dbReference type="Pfam" id="PF04542">
    <property type="entry name" value="Sigma70_r2"/>
    <property type="match status" value="1"/>
</dbReference>
<reference evidence="7 8" key="1">
    <citation type="submission" date="2020-08" db="EMBL/GenBank/DDBJ databases">
        <title>Genomic Encyclopedia of Type Strains, Phase IV (KMG-IV): sequencing the most valuable type-strain genomes for metagenomic binning, comparative biology and taxonomic classification.</title>
        <authorList>
            <person name="Goeker M."/>
        </authorList>
    </citation>
    <scope>NUCLEOTIDE SEQUENCE [LARGE SCALE GENOMIC DNA]</scope>
    <source>
        <strain evidence="7 8">DSM 102983</strain>
    </source>
</reference>
<dbReference type="InterPro" id="IPR007627">
    <property type="entry name" value="RNA_pol_sigma70_r2"/>
</dbReference>
<sequence>MKQKISEFDKWYEQYVDELFSYGMAFGIEKEYVLDVIHDIFLHLYESADKIEITDNPKFYLLRSLKNRIISFKQKSSNLLSLDDNVDYDFQIKVDALALMEDEEERLAYEEQLESLFGLLTNKQREVVYLHFMQELSYQEIAEILHITPKSVRKIIYRALERMQDGVAPLWLVFIFLVE</sequence>
<evidence type="ECO:0000256" key="2">
    <source>
        <dbReference type="ARBA" id="ARBA00023015"/>
    </source>
</evidence>
<keyword evidence="3" id="KW-0731">Sigma factor</keyword>
<dbReference type="InterPro" id="IPR013249">
    <property type="entry name" value="RNA_pol_sigma70_r4_t2"/>
</dbReference>
<evidence type="ECO:0000256" key="3">
    <source>
        <dbReference type="ARBA" id="ARBA00023082"/>
    </source>
</evidence>
<dbReference type="Gene3D" id="1.10.10.10">
    <property type="entry name" value="Winged helix-like DNA-binding domain superfamily/Winged helix DNA-binding domain"/>
    <property type="match status" value="1"/>
</dbReference>